<sequence length="267" mass="30195">MSQILSTDIAILVRNDQWSCGPIESARSRKEFDVNLLRPSHVIPTVTVGSELQFSGCWWLGLQDSLLLRIDDENALASLSINTTGDSLNQRIIEINYIPSSSPNFEPYRQIAGFECSPHTSSLKTLNFSVEVERDFAKEYGRPTLFPSSLLWRVEDRKLTHASISYSPEQPLSPYPDQENFYRRRPWIDVFASDAELPISDVWDSYLPSGSRYGRRQDVNGGATAVYGYGTSLTVTSAKKIWDDPAYYYIVLEETFEQPGATGETNR</sequence>
<reference evidence="1 2" key="1">
    <citation type="journal article" date="2019" name="Nat. Ecol. Evol.">
        <title>Megaphylogeny resolves global patterns of mushroom evolution.</title>
        <authorList>
            <person name="Varga T."/>
            <person name="Krizsan K."/>
            <person name="Foldi C."/>
            <person name="Dima B."/>
            <person name="Sanchez-Garcia M."/>
            <person name="Sanchez-Ramirez S."/>
            <person name="Szollosi G.J."/>
            <person name="Szarkandi J.G."/>
            <person name="Papp V."/>
            <person name="Albert L."/>
            <person name="Andreopoulos W."/>
            <person name="Angelini C."/>
            <person name="Antonin V."/>
            <person name="Barry K.W."/>
            <person name="Bougher N.L."/>
            <person name="Buchanan P."/>
            <person name="Buyck B."/>
            <person name="Bense V."/>
            <person name="Catcheside P."/>
            <person name="Chovatia M."/>
            <person name="Cooper J."/>
            <person name="Damon W."/>
            <person name="Desjardin D."/>
            <person name="Finy P."/>
            <person name="Geml J."/>
            <person name="Haridas S."/>
            <person name="Hughes K."/>
            <person name="Justo A."/>
            <person name="Karasinski D."/>
            <person name="Kautmanova I."/>
            <person name="Kiss B."/>
            <person name="Kocsube S."/>
            <person name="Kotiranta H."/>
            <person name="LaButti K.M."/>
            <person name="Lechner B.E."/>
            <person name="Liimatainen K."/>
            <person name="Lipzen A."/>
            <person name="Lukacs Z."/>
            <person name="Mihaltcheva S."/>
            <person name="Morgado L.N."/>
            <person name="Niskanen T."/>
            <person name="Noordeloos M.E."/>
            <person name="Ohm R.A."/>
            <person name="Ortiz-Santana B."/>
            <person name="Ovrebo C."/>
            <person name="Racz N."/>
            <person name="Riley R."/>
            <person name="Savchenko A."/>
            <person name="Shiryaev A."/>
            <person name="Soop K."/>
            <person name="Spirin V."/>
            <person name="Szebenyi C."/>
            <person name="Tomsovsky M."/>
            <person name="Tulloss R.E."/>
            <person name="Uehling J."/>
            <person name="Grigoriev I.V."/>
            <person name="Vagvolgyi C."/>
            <person name="Papp T."/>
            <person name="Martin F.M."/>
            <person name="Miettinen O."/>
            <person name="Hibbett D.S."/>
            <person name="Nagy L.G."/>
        </authorList>
    </citation>
    <scope>NUCLEOTIDE SEQUENCE [LARGE SCALE GENOMIC DNA]</scope>
    <source>
        <strain evidence="1 2">CBS 962.96</strain>
    </source>
</reference>
<dbReference type="AlphaFoldDB" id="A0A4S8LG23"/>
<name>A0A4S8LG23_DENBC</name>
<accession>A0A4S8LG23</accession>
<proteinExistence type="predicted"/>
<organism evidence="1 2">
    <name type="scientific">Dendrothele bispora (strain CBS 962.96)</name>
    <dbReference type="NCBI Taxonomy" id="1314807"/>
    <lineage>
        <taxon>Eukaryota</taxon>
        <taxon>Fungi</taxon>
        <taxon>Dikarya</taxon>
        <taxon>Basidiomycota</taxon>
        <taxon>Agaricomycotina</taxon>
        <taxon>Agaricomycetes</taxon>
        <taxon>Agaricomycetidae</taxon>
        <taxon>Agaricales</taxon>
        <taxon>Agaricales incertae sedis</taxon>
        <taxon>Dendrothele</taxon>
    </lineage>
</organism>
<keyword evidence="2" id="KW-1185">Reference proteome</keyword>
<evidence type="ECO:0000313" key="2">
    <source>
        <dbReference type="Proteomes" id="UP000297245"/>
    </source>
</evidence>
<protein>
    <submittedName>
        <fullName evidence="1">Uncharacterized protein</fullName>
    </submittedName>
</protein>
<evidence type="ECO:0000313" key="1">
    <source>
        <dbReference type="EMBL" id="THU87811.1"/>
    </source>
</evidence>
<dbReference type="EMBL" id="ML179434">
    <property type="protein sequence ID" value="THU87811.1"/>
    <property type="molecule type" value="Genomic_DNA"/>
</dbReference>
<dbReference type="Proteomes" id="UP000297245">
    <property type="component" value="Unassembled WGS sequence"/>
</dbReference>
<gene>
    <name evidence="1" type="ORF">K435DRAFT_804001</name>
</gene>